<reference evidence="1 2" key="1">
    <citation type="submission" date="2018-05" db="EMBL/GenBank/DDBJ databases">
        <title>A metagenomic window into the 2 km-deep terrestrial subsurface aquifer revealed taxonomically and functionally diverse microbial community comprising novel uncultured bacterial lineages.</title>
        <authorList>
            <person name="Kadnikov V.V."/>
            <person name="Mardanov A.V."/>
            <person name="Beletsky A.V."/>
            <person name="Banks D."/>
            <person name="Pimenov N.V."/>
            <person name="Frank Y.A."/>
            <person name="Karnachuk O.V."/>
            <person name="Ravin N.V."/>
        </authorList>
    </citation>
    <scope>NUCLEOTIDE SEQUENCE [LARGE SCALE GENOMIC DNA]</scope>
    <source>
        <strain evidence="1">BY</strain>
    </source>
</reference>
<evidence type="ECO:0000313" key="1">
    <source>
        <dbReference type="EMBL" id="AXA34887.1"/>
    </source>
</evidence>
<gene>
    <name evidence="1" type="ORF">BRCON_0110</name>
</gene>
<sequence length="52" mass="6347">MWQFARWWARKCLETQWALPEEAVSSLVRITFSLVAISYVSPRRMVYWQQKL</sequence>
<organism evidence="1 2">
    <name type="scientific">Sumerlaea chitinivorans</name>
    <dbReference type="NCBI Taxonomy" id="2250252"/>
    <lineage>
        <taxon>Bacteria</taxon>
        <taxon>Candidatus Sumerlaeota</taxon>
        <taxon>Candidatus Sumerlaeia</taxon>
        <taxon>Candidatus Sumerlaeales</taxon>
        <taxon>Candidatus Sumerlaeaceae</taxon>
        <taxon>Candidatus Sumerlaea</taxon>
    </lineage>
</organism>
<evidence type="ECO:0000313" key="2">
    <source>
        <dbReference type="Proteomes" id="UP000262583"/>
    </source>
</evidence>
<accession>A0A2Z4Y128</accession>
<dbReference type="KEGG" id="schv:BRCON_0110"/>
<name>A0A2Z4Y128_SUMC1</name>
<dbReference type="AlphaFoldDB" id="A0A2Z4Y128"/>
<protein>
    <submittedName>
        <fullName evidence="1">Uncharacterized protein</fullName>
    </submittedName>
</protein>
<dbReference type="Proteomes" id="UP000262583">
    <property type="component" value="Chromosome"/>
</dbReference>
<dbReference type="EMBL" id="CP030759">
    <property type="protein sequence ID" value="AXA34887.1"/>
    <property type="molecule type" value="Genomic_DNA"/>
</dbReference>
<proteinExistence type="predicted"/>